<name>A0A1G9Q4H5_9CORY</name>
<dbReference type="EMBL" id="LT629700">
    <property type="protein sequence ID" value="SDM05245.1"/>
    <property type="molecule type" value="Genomic_DNA"/>
</dbReference>
<reference evidence="2" key="1">
    <citation type="submission" date="2016-10" db="EMBL/GenBank/DDBJ databases">
        <authorList>
            <person name="Varghese N."/>
            <person name="Submissions S."/>
        </authorList>
    </citation>
    <scope>NUCLEOTIDE SEQUENCE [LARGE SCALE GENOMIC DNA]</scope>
    <source>
        <strain evidence="2">DSM 20632</strain>
    </source>
</reference>
<accession>A0A1G9Q4H5</accession>
<dbReference type="STRING" id="38302.SAMN04488535_1727"/>
<sequence>MTGDEVAAWLAGIFPDLRLSLTDARPYATATLGGLPVAVTVGFSSVDTGLVMQDDANTQVRCEIVCRADAQPQEVAEVVVAATRMIESLGVPAQPGTLLENLLPSNHVRHGYLREPELFERGTPLFNEPGRMTLLLELILLTDDERDVLRERGYSGLATRLRRRGVRVGDWQRDADEG</sequence>
<organism evidence="1 2">
    <name type="scientific">Corynebacterium mycetoides</name>
    <dbReference type="NCBI Taxonomy" id="38302"/>
    <lineage>
        <taxon>Bacteria</taxon>
        <taxon>Bacillati</taxon>
        <taxon>Actinomycetota</taxon>
        <taxon>Actinomycetes</taxon>
        <taxon>Mycobacteriales</taxon>
        <taxon>Corynebacteriaceae</taxon>
        <taxon>Corynebacterium</taxon>
    </lineage>
</organism>
<proteinExistence type="predicted"/>
<evidence type="ECO:0000313" key="1">
    <source>
        <dbReference type="EMBL" id="SDM05245.1"/>
    </source>
</evidence>
<dbReference type="RefSeq" id="WP_092151271.1">
    <property type="nucleotide sequence ID" value="NZ_LT629700.1"/>
</dbReference>
<keyword evidence="2" id="KW-1185">Reference proteome</keyword>
<dbReference type="AlphaFoldDB" id="A0A1G9Q4H5"/>
<dbReference type="OrthoDB" id="4426448at2"/>
<evidence type="ECO:0000313" key="2">
    <source>
        <dbReference type="Proteomes" id="UP000199350"/>
    </source>
</evidence>
<gene>
    <name evidence="1" type="ORF">SAMN04488535_1727</name>
</gene>
<dbReference type="Proteomes" id="UP000199350">
    <property type="component" value="Chromosome I"/>
</dbReference>
<protein>
    <submittedName>
        <fullName evidence="1">Suppressor of fused protein (SUFU)</fullName>
    </submittedName>
</protein>